<accession>A0A5P2DIN7</accession>
<evidence type="ECO:0000313" key="1">
    <source>
        <dbReference type="EMBL" id="QES54956.1"/>
    </source>
</evidence>
<dbReference type="EMBL" id="CP029189">
    <property type="protein sequence ID" value="QES54956.1"/>
    <property type="molecule type" value="Genomic_DNA"/>
</dbReference>
<protein>
    <submittedName>
        <fullName evidence="1">Uncharacterized protein</fullName>
    </submittedName>
</protein>
<reference evidence="1 2" key="1">
    <citation type="submission" date="2018-05" db="EMBL/GenBank/DDBJ databases">
        <title>Streptomyces venezuelae.</title>
        <authorList>
            <person name="Kim W."/>
            <person name="Lee N."/>
            <person name="Cho B.-K."/>
        </authorList>
    </citation>
    <scope>NUCLEOTIDE SEQUENCE [LARGE SCALE GENOMIC DNA]</scope>
    <source>
        <strain evidence="1 2">ATCC 21018</strain>
    </source>
</reference>
<sequence>MLRNDTSEITSAWLRGSQAEICYWAPYSLCGTKPMQKVFISPKIVTHATGTTGCRLYPYSTCHLRAGLRSGRRSGADHIQVTEVGIGFERQHSGTSPAAQCTNLSPCTVTG</sequence>
<dbReference type="OrthoDB" id="4260375at2"/>
<dbReference type="AlphaFoldDB" id="A0A5P2DIN7"/>
<name>A0A5P2DIN7_STRVZ</name>
<gene>
    <name evidence="1" type="ORF">DEJ51_12670</name>
</gene>
<proteinExistence type="predicted"/>
<dbReference type="Proteomes" id="UP000324101">
    <property type="component" value="Chromosome"/>
</dbReference>
<organism evidence="1 2">
    <name type="scientific">Streptomyces venezuelae</name>
    <dbReference type="NCBI Taxonomy" id="54571"/>
    <lineage>
        <taxon>Bacteria</taxon>
        <taxon>Bacillati</taxon>
        <taxon>Actinomycetota</taxon>
        <taxon>Actinomycetes</taxon>
        <taxon>Kitasatosporales</taxon>
        <taxon>Streptomycetaceae</taxon>
        <taxon>Streptomyces</taxon>
    </lineage>
</organism>
<evidence type="ECO:0000313" key="2">
    <source>
        <dbReference type="Proteomes" id="UP000324101"/>
    </source>
</evidence>